<dbReference type="Gene3D" id="1.10.287.470">
    <property type="entry name" value="Helix hairpin bin"/>
    <property type="match status" value="1"/>
</dbReference>
<accession>A0A2T1DMK5</accession>
<keyword evidence="4" id="KW-1003">Cell membrane</keyword>
<comment type="caution">
    <text evidence="13">The sequence shown here is derived from an EMBL/GenBank/DDBJ whole genome shotgun (WGS) entry which is preliminary data.</text>
</comment>
<feature type="domain" description="AprE-like beta-barrel" evidence="12">
    <location>
        <begin position="360"/>
        <end position="454"/>
    </location>
</feature>
<dbReference type="PANTHER" id="PTHR30386">
    <property type="entry name" value="MEMBRANE FUSION SUBUNIT OF EMRAB-TOLC MULTIDRUG EFFLUX PUMP"/>
    <property type="match status" value="1"/>
</dbReference>
<dbReference type="Pfam" id="PF26002">
    <property type="entry name" value="Beta-barrel_AprE"/>
    <property type="match status" value="1"/>
</dbReference>
<proteinExistence type="inferred from homology"/>
<feature type="coiled-coil region" evidence="9">
    <location>
        <begin position="176"/>
        <end position="316"/>
    </location>
</feature>
<dbReference type="InterPro" id="IPR010129">
    <property type="entry name" value="T1SS_HlyD"/>
</dbReference>
<dbReference type="InterPro" id="IPR058625">
    <property type="entry name" value="MdtA-like_BSH"/>
</dbReference>
<evidence type="ECO:0000256" key="4">
    <source>
        <dbReference type="ARBA" id="ARBA00022475"/>
    </source>
</evidence>
<keyword evidence="3" id="KW-0813">Transport</keyword>
<dbReference type="Gene3D" id="2.40.30.170">
    <property type="match status" value="1"/>
</dbReference>
<evidence type="ECO:0000256" key="10">
    <source>
        <dbReference type="SAM" id="MobiDB-lite"/>
    </source>
</evidence>
<evidence type="ECO:0000256" key="9">
    <source>
        <dbReference type="SAM" id="Coils"/>
    </source>
</evidence>
<dbReference type="InterPro" id="IPR058982">
    <property type="entry name" value="Beta-barrel_AprE"/>
</dbReference>
<keyword evidence="5" id="KW-0997">Cell inner membrane</keyword>
<dbReference type="Gene3D" id="2.40.50.100">
    <property type="match status" value="1"/>
</dbReference>
<dbReference type="Proteomes" id="UP000238634">
    <property type="component" value="Unassembled WGS sequence"/>
</dbReference>
<evidence type="ECO:0000256" key="8">
    <source>
        <dbReference type="ARBA" id="ARBA00023136"/>
    </source>
</evidence>
<evidence type="ECO:0000256" key="2">
    <source>
        <dbReference type="ARBA" id="ARBA00009477"/>
    </source>
</evidence>
<evidence type="ECO:0000256" key="1">
    <source>
        <dbReference type="ARBA" id="ARBA00004377"/>
    </source>
</evidence>
<feature type="region of interest" description="Disordered" evidence="10">
    <location>
        <begin position="1"/>
        <end position="20"/>
    </location>
</feature>
<protein>
    <submittedName>
        <fullName evidence="13">HlyD family type I secretion periplasmic adaptor subunit</fullName>
    </submittedName>
</protein>
<reference evidence="13 14" key="2">
    <citation type="submission" date="2018-03" db="EMBL/GenBank/DDBJ databases">
        <title>The ancient ancestry and fast evolution of plastids.</title>
        <authorList>
            <person name="Moore K.R."/>
            <person name="Magnabosco C."/>
            <person name="Momper L."/>
            <person name="Gold D.A."/>
            <person name="Bosak T."/>
            <person name="Fournier G.P."/>
        </authorList>
    </citation>
    <scope>NUCLEOTIDE SEQUENCE [LARGE SCALE GENOMIC DNA]</scope>
    <source>
        <strain evidence="13 14">ULC007</strain>
    </source>
</reference>
<keyword evidence="7" id="KW-1133">Transmembrane helix</keyword>
<dbReference type="STRING" id="1920490.GCA_001895925_01727"/>
<dbReference type="RefSeq" id="WP_073069540.1">
    <property type="nucleotide sequence ID" value="NZ_MPPI01000002.1"/>
</dbReference>
<evidence type="ECO:0000256" key="3">
    <source>
        <dbReference type="ARBA" id="ARBA00022448"/>
    </source>
</evidence>
<evidence type="ECO:0000313" key="13">
    <source>
        <dbReference type="EMBL" id="PSB21692.1"/>
    </source>
</evidence>
<organism evidence="13 14">
    <name type="scientific">Phormidesmis priestleyi ULC007</name>
    <dbReference type="NCBI Taxonomy" id="1920490"/>
    <lineage>
        <taxon>Bacteria</taxon>
        <taxon>Bacillati</taxon>
        <taxon>Cyanobacteriota</taxon>
        <taxon>Cyanophyceae</taxon>
        <taxon>Leptolyngbyales</taxon>
        <taxon>Leptolyngbyaceae</taxon>
        <taxon>Phormidesmis</taxon>
    </lineage>
</organism>
<dbReference type="EMBL" id="PVWG01000002">
    <property type="protein sequence ID" value="PSB21692.1"/>
    <property type="molecule type" value="Genomic_DNA"/>
</dbReference>
<keyword evidence="9" id="KW-0175">Coiled coil</keyword>
<dbReference type="InterPro" id="IPR050739">
    <property type="entry name" value="MFP"/>
</dbReference>
<dbReference type="PRINTS" id="PR01490">
    <property type="entry name" value="RTXTOXIND"/>
</dbReference>
<dbReference type="GO" id="GO:0015031">
    <property type="term" value="P:protein transport"/>
    <property type="evidence" value="ECO:0007669"/>
    <property type="project" value="InterPro"/>
</dbReference>
<dbReference type="PANTHER" id="PTHR30386:SF26">
    <property type="entry name" value="TRANSPORT PROTEIN COMB"/>
    <property type="match status" value="1"/>
</dbReference>
<gene>
    <name evidence="13" type="ORF">C7B65_03695</name>
</gene>
<reference evidence="13 14" key="1">
    <citation type="submission" date="2018-02" db="EMBL/GenBank/DDBJ databases">
        <authorList>
            <person name="Cohen D.B."/>
            <person name="Kent A.D."/>
        </authorList>
    </citation>
    <scope>NUCLEOTIDE SEQUENCE [LARGE SCALE GENOMIC DNA]</scope>
    <source>
        <strain evidence="13 14">ULC007</strain>
    </source>
</reference>
<name>A0A2T1DMK5_9CYAN</name>
<evidence type="ECO:0000256" key="5">
    <source>
        <dbReference type="ARBA" id="ARBA00022519"/>
    </source>
</evidence>
<evidence type="ECO:0000259" key="11">
    <source>
        <dbReference type="Pfam" id="PF25917"/>
    </source>
</evidence>
<feature type="domain" description="Multidrug resistance protein MdtA-like barrel-sandwich hybrid" evidence="11">
    <location>
        <begin position="89"/>
        <end position="343"/>
    </location>
</feature>
<keyword evidence="14" id="KW-1185">Reference proteome</keyword>
<evidence type="ECO:0000256" key="6">
    <source>
        <dbReference type="ARBA" id="ARBA00022692"/>
    </source>
</evidence>
<comment type="similarity">
    <text evidence="2">Belongs to the membrane fusion protein (MFP) (TC 8.A.1) family.</text>
</comment>
<dbReference type="Pfam" id="PF25917">
    <property type="entry name" value="BSH_RND"/>
    <property type="match status" value="1"/>
</dbReference>
<dbReference type="AlphaFoldDB" id="A0A2T1DMK5"/>
<evidence type="ECO:0000256" key="7">
    <source>
        <dbReference type="ARBA" id="ARBA00022989"/>
    </source>
</evidence>
<dbReference type="OrthoDB" id="524912at2"/>
<keyword evidence="8" id="KW-0472">Membrane</keyword>
<sequence>MRVSLSSTPAQSQQVKQQLANPEDSLSFELGKAVQELPPLYTRILAGTVSAIVFGTIGWAHFSQIDEVAITQGKTVPSTEVRPIRALGVGSVSQTRVKAGSVVKKGDILVEIDPGVSETNVASLETDAQKIQEDVNRLEAESRGQTVSGGNPIQDQLLNARQREFTEKQAGAIAEANRQIATINEAQTRLERYQENLANAQTTLQNAKANLVTAQERERSLRTLIASNAVPRLDYLNAIDQVTNAKNQINDAEDKITSLAKEAEAQQDRIHQAQQAFESAKSTSQGLAPQRQGEILTQLNQRREELTKKLGEIAIAKKQQSDKETVTAPFDGTVYNIKVTQGPVQQGEELLSISPNNQDLVLEAKVLNRDIGFVRPGMNAKIKLATFPYQEFGVIEGEVLQISPDAVVEKDENGRDMGPVFLAKIRLDKSAISVRGQDVALTPGMTGAAEIVTRKKSILSFLIEPVTKKFSEAFSVR</sequence>
<keyword evidence="6" id="KW-0812">Transmembrane</keyword>
<dbReference type="NCBIfam" id="TIGR01843">
    <property type="entry name" value="type_I_hlyD"/>
    <property type="match status" value="1"/>
</dbReference>
<comment type="subcellular location">
    <subcellularLocation>
        <location evidence="1">Cell inner membrane</location>
        <topology evidence="1">Single-pass membrane protein</topology>
    </subcellularLocation>
</comment>
<dbReference type="GO" id="GO:0005886">
    <property type="term" value="C:plasma membrane"/>
    <property type="evidence" value="ECO:0007669"/>
    <property type="project" value="UniProtKB-SubCell"/>
</dbReference>
<evidence type="ECO:0000313" key="14">
    <source>
        <dbReference type="Proteomes" id="UP000238634"/>
    </source>
</evidence>
<dbReference type="SUPFAM" id="SSF111369">
    <property type="entry name" value="HlyD-like secretion proteins"/>
    <property type="match status" value="1"/>
</dbReference>
<evidence type="ECO:0000259" key="12">
    <source>
        <dbReference type="Pfam" id="PF26002"/>
    </source>
</evidence>